<comment type="caution">
    <text evidence="2">The sequence shown here is derived from an EMBL/GenBank/DDBJ whole genome shotgun (WGS) entry which is preliminary data.</text>
</comment>
<accession>A0A502GA99</accession>
<organism evidence="2 3">
    <name type="scientific">Ewingella americana</name>
    <dbReference type="NCBI Taxonomy" id="41202"/>
    <lineage>
        <taxon>Bacteria</taxon>
        <taxon>Pseudomonadati</taxon>
        <taxon>Pseudomonadota</taxon>
        <taxon>Gammaproteobacteria</taxon>
        <taxon>Enterobacterales</taxon>
        <taxon>Yersiniaceae</taxon>
        <taxon>Ewingella</taxon>
    </lineage>
</organism>
<dbReference type="EMBL" id="RCZD01000013">
    <property type="protein sequence ID" value="TPG57623.1"/>
    <property type="molecule type" value="Genomic_DNA"/>
</dbReference>
<feature type="region of interest" description="Disordered" evidence="1">
    <location>
        <begin position="1"/>
        <end position="23"/>
    </location>
</feature>
<evidence type="ECO:0000313" key="2">
    <source>
        <dbReference type="EMBL" id="TPG57623.1"/>
    </source>
</evidence>
<dbReference type="AlphaFoldDB" id="A0A502GA99"/>
<gene>
    <name evidence="2" type="ORF">EAH77_20625</name>
</gene>
<evidence type="ECO:0000313" key="3">
    <source>
        <dbReference type="Proteomes" id="UP000317663"/>
    </source>
</evidence>
<keyword evidence="3" id="KW-1185">Reference proteome</keyword>
<protein>
    <submittedName>
        <fullName evidence="2">Uncharacterized protein</fullName>
    </submittedName>
</protein>
<evidence type="ECO:0000256" key="1">
    <source>
        <dbReference type="SAM" id="MobiDB-lite"/>
    </source>
</evidence>
<proteinExistence type="predicted"/>
<sequence length="82" mass="9316">MALSKRFETLGSKPAAKAPPKRRHFAAVTEIPETRPFRFSDSAQLKKRRIPKEVRLNLLWARVGGEPTVLTLKLNLKILKPV</sequence>
<reference evidence="2 3" key="1">
    <citation type="journal article" date="2019" name="Environ. Microbiol.">
        <title>Species interactions and distinct microbial communities in high Arctic permafrost affected cryosols are associated with the CH4 and CO2 gas fluxes.</title>
        <authorList>
            <person name="Altshuler I."/>
            <person name="Hamel J."/>
            <person name="Turney S."/>
            <person name="Magnuson E."/>
            <person name="Levesque R."/>
            <person name="Greer C."/>
            <person name="Whyte L.G."/>
        </authorList>
    </citation>
    <scope>NUCLEOTIDE SEQUENCE [LARGE SCALE GENOMIC DNA]</scope>
    <source>
        <strain evidence="2 3">E4</strain>
    </source>
</reference>
<dbReference type="Proteomes" id="UP000317663">
    <property type="component" value="Unassembled WGS sequence"/>
</dbReference>
<name>A0A502GA99_9GAMM</name>